<evidence type="ECO:0000313" key="8">
    <source>
        <dbReference type="EMBL" id="MDN3608247.1"/>
    </source>
</evidence>
<gene>
    <name evidence="8" type="ORF">QWZ16_00405</name>
</gene>
<dbReference type="InterPro" id="IPR025202">
    <property type="entry name" value="PLD-like_dom"/>
</dbReference>
<reference evidence="9" key="1">
    <citation type="journal article" date="2019" name="Int. J. Syst. Evol. Microbiol.">
        <title>The Global Catalogue of Microorganisms (GCM) 10K type strain sequencing project: providing services to taxonomists for standard genome sequencing and annotation.</title>
        <authorList>
            <consortium name="The Broad Institute Genomics Platform"/>
            <consortium name="The Broad Institute Genome Sequencing Center for Infectious Disease"/>
            <person name="Wu L."/>
            <person name="Ma J."/>
        </authorList>
    </citation>
    <scope>NUCLEOTIDE SEQUENCE [LARGE SCALE GENOMIC DNA]</scope>
    <source>
        <strain evidence="9">CECT 7398</strain>
    </source>
</reference>
<dbReference type="Proteomes" id="UP001238540">
    <property type="component" value="Unassembled WGS sequence"/>
</dbReference>
<dbReference type="InterPro" id="IPR051406">
    <property type="entry name" value="PLD_domain"/>
</dbReference>
<dbReference type="EMBL" id="JAUFQC010000001">
    <property type="protein sequence ID" value="MDN3608247.1"/>
    <property type="molecule type" value="Genomic_DNA"/>
</dbReference>
<proteinExistence type="inferred from homology"/>
<evidence type="ECO:0000256" key="1">
    <source>
        <dbReference type="ARBA" id="ARBA00000798"/>
    </source>
</evidence>
<evidence type="ECO:0000256" key="2">
    <source>
        <dbReference type="ARBA" id="ARBA00008664"/>
    </source>
</evidence>
<keyword evidence="6" id="KW-0443">Lipid metabolism</keyword>
<name>A0ABT8BNC5_9VIBR</name>
<feature type="domain" description="Phospholipase D-like" evidence="7">
    <location>
        <begin position="102"/>
        <end position="225"/>
    </location>
</feature>
<dbReference type="CDD" id="cd09171">
    <property type="entry name" value="PLDc_vPLD6_like"/>
    <property type="match status" value="1"/>
</dbReference>
<dbReference type="EC" id="3.1.4.4" evidence="3"/>
<evidence type="ECO:0000259" key="7">
    <source>
        <dbReference type="Pfam" id="PF13091"/>
    </source>
</evidence>
<keyword evidence="9" id="KW-1185">Reference proteome</keyword>
<protein>
    <recommendedName>
        <fullName evidence="3">phospholipase D</fullName>
        <ecNumber evidence="3">3.1.4.4</ecNumber>
    </recommendedName>
</protein>
<organism evidence="8 9">
    <name type="scientific">Vibrio ostreicida</name>
    <dbReference type="NCBI Taxonomy" id="526588"/>
    <lineage>
        <taxon>Bacteria</taxon>
        <taxon>Pseudomonadati</taxon>
        <taxon>Pseudomonadota</taxon>
        <taxon>Gammaproteobacteria</taxon>
        <taxon>Vibrionales</taxon>
        <taxon>Vibrionaceae</taxon>
        <taxon>Vibrio</taxon>
    </lineage>
</organism>
<evidence type="ECO:0000256" key="5">
    <source>
        <dbReference type="ARBA" id="ARBA00022963"/>
    </source>
</evidence>
<keyword evidence="4" id="KW-0378">Hydrolase</keyword>
<keyword evidence="5" id="KW-0442">Lipid degradation</keyword>
<evidence type="ECO:0000256" key="6">
    <source>
        <dbReference type="ARBA" id="ARBA00023098"/>
    </source>
</evidence>
<dbReference type="PANTHER" id="PTHR43856:SF1">
    <property type="entry name" value="MITOCHONDRIAL CARDIOLIPIN HYDROLASE"/>
    <property type="match status" value="1"/>
</dbReference>
<sequence length="236" mass="27505">MNRQHWASWLEESIRDHRLDDDERRYLQSELAEAVMSDEDRSFLRNQSLKLAKNAMTHHADPIAILRWVERIIKVLDNVRIAQTSEVATSWFSPGRSCATGIIEQLKLARASIEICVFTISDDQLTKQILMAHQRGIQVRVITDNNKINDRGSDINYLAESGVPVKIDTTPYHMHHKFAIFDQTRMINGSFNWTRSASKYNQEDITLTDDVRFLQSFSMQFEKLWQQFPCHNPVLK</sequence>
<comment type="catalytic activity">
    <reaction evidence="1">
        <text>a 1,2-diacyl-sn-glycero-3-phosphocholine + H2O = a 1,2-diacyl-sn-glycero-3-phosphate + choline + H(+)</text>
        <dbReference type="Rhea" id="RHEA:14445"/>
        <dbReference type="ChEBI" id="CHEBI:15354"/>
        <dbReference type="ChEBI" id="CHEBI:15377"/>
        <dbReference type="ChEBI" id="CHEBI:15378"/>
        <dbReference type="ChEBI" id="CHEBI:57643"/>
        <dbReference type="ChEBI" id="CHEBI:58608"/>
        <dbReference type="EC" id="3.1.4.4"/>
    </reaction>
</comment>
<comment type="similarity">
    <text evidence="2">Belongs to the phospholipase D family.</text>
</comment>
<accession>A0ABT8BNC5</accession>
<dbReference type="RefSeq" id="WP_076589508.1">
    <property type="nucleotide sequence ID" value="NZ_JABEYA020000009.1"/>
</dbReference>
<dbReference type="PANTHER" id="PTHR43856">
    <property type="entry name" value="CARDIOLIPIN HYDROLASE"/>
    <property type="match status" value="1"/>
</dbReference>
<dbReference type="SUPFAM" id="SSF56024">
    <property type="entry name" value="Phospholipase D/nuclease"/>
    <property type="match status" value="1"/>
</dbReference>
<evidence type="ECO:0000256" key="4">
    <source>
        <dbReference type="ARBA" id="ARBA00022801"/>
    </source>
</evidence>
<dbReference type="Pfam" id="PF13091">
    <property type="entry name" value="PLDc_2"/>
    <property type="match status" value="1"/>
</dbReference>
<comment type="caution">
    <text evidence="8">The sequence shown here is derived from an EMBL/GenBank/DDBJ whole genome shotgun (WGS) entry which is preliminary data.</text>
</comment>
<dbReference type="Gene3D" id="3.30.870.10">
    <property type="entry name" value="Endonuclease Chain A"/>
    <property type="match status" value="1"/>
</dbReference>
<evidence type="ECO:0000256" key="3">
    <source>
        <dbReference type="ARBA" id="ARBA00012027"/>
    </source>
</evidence>
<evidence type="ECO:0000313" key="9">
    <source>
        <dbReference type="Proteomes" id="UP001238540"/>
    </source>
</evidence>